<proteinExistence type="predicted"/>
<keyword evidence="1" id="KW-0808">Transferase</keyword>
<gene>
    <name evidence="4" type="ORF">RAK27_17600</name>
</gene>
<dbReference type="PROSITE" id="PS51186">
    <property type="entry name" value="GNAT"/>
    <property type="match status" value="1"/>
</dbReference>
<evidence type="ECO:0000259" key="3">
    <source>
        <dbReference type="PROSITE" id="PS51186"/>
    </source>
</evidence>
<dbReference type="Proteomes" id="UP001290462">
    <property type="component" value="Unassembled WGS sequence"/>
</dbReference>
<dbReference type="InterPro" id="IPR050680">
    <property type="entry name" value="YpeA/RimI_acetyltransf"/>
</dbReference>
<keyword evidence="2" id="KW-0012">Acyltransferase</keyword>
<evidence type="ECO:0000313" key="5">
    <source>
        <dbReference type="Proteomes" id="UP001290462"/>
    </source>
</evidence>
<feature type="domain" description="N-acetyltransferase" evidence="3">
    <location>
        <begin position="4"/>
        <end position="150"/>
    </location>
</feature>
<dbReference type="GO" id="GO:0016747">
    <property type="term" value="F:acyltransferase activity, transferring groups other than amino-acyl groups"/>
    <property type="evidence" value="ECO:0007669"/>
    <property type="project" value="InterPro"/>
</dbReference>
<dbReference type="PANTHER" id="PTHR43420:SF47">
    <property type="entry name" value="N-ACETYLTRANSFERASE DOMAIN-CONTAINING PROTEIN"/>
    <property type="match status" value="1"/>
</dbReference>
<dbReference type="Pfam" id="PF00583">
    <property type="entry name" value="Acetyltransf_1"/>
    <property type="match status" value="1"/>
</dbReference>
<sequence>MNQISLKEVTKENIEDILQLQVKESQKSFVATTSKSLAYAYVSRDAVSPYGIYEEEQLIGYVSLVFDENDQMYNIWHFLIDAKYQGYGYGKKAMRAVMYNIREKAYGLTNTVALGVDLNNKLAIHLYEEFGFIDSGETDDDGELIMLCKI</sequence>
<dbReference type="CDD" id="cd04301">
    <property type="entry name" value="NAT_SF"/>
    <property type="match status" value="1"/>
</dbReference>
<accession>A0AAW9K0U3</accession>
<comment type="caution">
    <text evidence="4">The sequence shown here is derived from an EMBL/GenBank/DDBJ whole genome shotgun (WGS) entry which is preliminary data.</text>
</comment>
<evidence type="ECO:0000256" key="2">
    <source>
        <dbReference type="ARBA" id="ARBA00023315"/>
    </source>
</evidence>
<dbReference type="RefSeq" id="WP_057000362.1">
    <property type="nucleotide sequence ID" value="NZ_BJOJ01000007.1"/>
</dbReference>
<dbReference type="InterPro" id="IPR000182">
    <property type="entry name" value="GNAT_dom"/>
</dbReference>
<dbReference type="Gene3D" id="3.40.630.30">
    <property type="match status" value="1"/>
</dbReference>
<evidence type="ECO:0000256" key="1">
    <source>
        <dbReference type="ARBA" id="ARBA00022679"/>
    </source>
</evidence>
<organism evidence="4 5">
    <name type="scientific">Carnobacterium maltaromaticum</name>
    <name type="common">Carnobacterium piscicola</name>
    <dbReference type="NCBI Taxonomy" id="2751"/>
    <lineage>
        <taxon>Bacteria</taxon>
        <taxon>Bacillati</taxon>
        <taxon>Bacillota</taxon>
        <taxon>Bacilli</taxon>
        <taxon>Lactobacillales</taxon>
        <taxon>Carnobacteriaceae</taxon>
        <taxon>Carnobacterium</taxon>
    </lineage>
</organism>
<dbReference type="EMBL" id="JAVBVO010000005">
    <property type="protein sequence ID" value="MDZ5760459.1"/>
    <property type="molecule type" value="Genomic_DNA"/>
</dbReference>
<dbReference type="PANTHER" id="PTHR43420">
    <property type="entry name" value="ACETYLTRANSFERASE"/>
    <property type="match status" value="1"/>
</dbReference>
<evidence type="ECO:0000313" key="4">
    <source>
        <dbReference type="EMBL" id="MDZ5760459.1"/>
    </source>
</evidence>
<protein>
    <submittedName>
        <fullName evidence="4">GNAT family N-acetyltransferase</fullName>
    </submittedName>
</protein>
<dbReference type="SUPFAM" id="SSF55729">
    <property type="entry name" value="Acyl-CoA N-acyltransferases (Nat)"/>
    <property type="match status" value="1"/>
</dbReference>
<dbReference type="InterPro" id="IPR016181">
    <property type="entry name" value="Acyl_CoA_acyltransferase"/>
</dbReference>
<dbReference type="AlphaFoldDB" id="A0AAW9K0U3"/>
<name>A0AAW9K0U3_CARML</name>
<reference evidence="4" key="1">
    <citation type="submission" date="2023-08" db="EMBL/GenBank/DDBJ databases">
        <title>Genomic characterization of piscicolin 126 produced by Carnobacterium maltaromaticum CM22 strain isolated from salmon (Salmo salar).</title>
        <authorList>
            <person name="Gonzalez-Gragera E."/>
            <person name="Garcia-Lopez J.D."/>
            <person name="Teso-Perez C."/>
            <person name="Gimenez-Hernandez I."/>
            <person name="Peralta-Sanchez J.M."/>
            <person name="Valdivia E."/>
            <person name="Montalban-Lopez M."/>
            <person name="Martin-Platero A.M."/>
            <person name="Banos A."/>
            <person name="Martinez-Bueno M."/>
        </authorList>
    </citation>
    <scope>NUCLEOTIDE SEQUENCE</scope>
    <source>
        <strain evidence="4">CM22</strain>
    </source>
</reference>